<dbReference type="AlphaFoldDB" id="A0A0V1PVP0"/>
<dbReference type="OrthoDB" id="249703at2759"/>
<gene>
    <name evidence="2" type="ORF">AC631_04092</name>
</gene>
<evidence type="ECO:0000259" key="1">
    <source>
        <dbReference type="Pfam" id="PF02798"/>
    </source>
</evidence>
<dbReference type="GeneID" id="26841101"/>
<dbReference type="Gene3D" id="3.40.30.10">
    <property type="entry name" value="Glutaredoxin"/>
    <property type="match status" value="1"/>
</dbReference>
<evidence type="ECO:0000313" key="3">
    <source>
        <dbReference type="Proteomes" id="UP000054251"/>
    </source>
</evidence>
<organism evidence="2 3">
    <name type="scientific">Debaryomyces fabryi</name>
    <dbReference type="NCBI Taxonomy" id="58627"/>
    <lineage>
        <taxon>Eukaryota</taxon>
        <taxon>Fungi</taxon>
        <taxon>Dikarya</taxon>
        <taxon>Ascomycota</taxon>
        <taxon>Saccharomycotina</taxon>
        <taxon>Pichiomycetes</taxon>
        <taxon>Debaryomycetaceae</taxon>
        <taxon>Debaryomyces</taxon>
    </lineage>
</organism>
<keyword evidence="3" id="KW-1185">Reference proteome</keyword>
<comment type="caution">
    <text evidence="2">The sequence shown here is derived from an EMBL/GenBank/DDBJ whole genome shotgun (WGS) entry which is preliminary data.</text>
</comment>
<name>A0A0V1PVP0_9ASCO</name>
<proteinExistence type="predicted"/>
<feature type="domain" description="GST N-terminal" evidence="1">
    <location>
        <begin position="4"/>
        <end position="67"/>
    </location>
</feature>
<sequence>MSLGTLFGAQQIRTVPAKALIKHFNLDVKVVETLDKAYEKNFPLAKIPCFVGPKGFKLQEVIAISIYCMYFPLMLHAIERCLRDEKFFHIYTVIPVLIHYVENIILKINLVNCIA</sequence>
<dbReference type="RefSeq" id="XP_015466235.1">
    <property type="nucleotide sequence ID" value="XM_015612921.1"/>
</dbReference>
<reference evidence="2 3" key="1">
    <citation type="submission" date="2015-11" db="EMBL/GenBank/DDBJ databases">
        <title>The genome of Debaryomyces fabryi.</title>
        <authorList>
            <person name="Tafer H."/>
            <person name="Lopandic K."/>
        </authorList>
    </citation>
    <scope>NUCLEOTIDE SEQUENCE [LARGE SCALE GENOMIC DNA]</scope>
    <source>
        <strain evidence="2 3">CBS 789</strain>
    </source>
</reference>
<dbReference type="EMBL" id="LMYN01000101">
    <property type="protein sequence ID" value="KSA00133.1"/>
    <property type="molecule type" value="Genomic_DNA"/>
</dbReference>
<dbReference type="FunFam" id="3.40.30.10:FF:000142">
    <property type="entry name" value="Elongation factor 1 gamma"/>
    <property type="match status" value="1"/>
</dbReference>
<dbReference type="InterPro" id="IPR036249">
    <property type="entry name" value="Thioredoxin-like_sf"/>
</dbReference>
<dbReference type="Proteomes" id="UP000054251">
    <property type="component" value="Unassembled WGS sequence"/>
</dbReference>
<accession>A0A0V1PVP0</accession>
<dbReference type="InterPro" id="IPR004045">
    <property type="entry name" value="Glutathione_S-Trfase_N"/>
</dbReference>
<protein>
    <recommendedName>
        <fullName evidence="1">GST N-terminal domain-containing protein</fullName>
    </recommendedName>
</protein>
<dbReference type="SUPFAM" id="SSF52833">
    <property type="entry name" value="Thioredoxin-like"/>
    <property type="match status" value="1"/>
</dbReference>
<evidence type="ECO:0000313" key="2">
    <source>
        <dbReference type="EMBL" id="KSA00133.1"/>
    </source>
</evidence>
<dbReference type="Pfam" id="PF02798">
    <property type="entry name" value="GST_N"/>
    <property type="match status" value="1"/>
</dbReference>